<dbReference type="STRING" id="2074.BG845_05611"/>
<protein>
    <submittedName>
        <fullName evidence="2">Uncharacterized protein</fullName>
    </submittedName>
</protein>
<keyword evidence="1" id="KW-0472">Membrane</keyword>
<keyword evidence="3" id="KW-1185">Reference proteome</keyword>
<dbReference type="EMBL" id="MIGB01000043">
    <property type="protein sequence ID" value="OSY36096.1"/>
    <property type="molecule type" value="Genomic_DNA"/>
</dbReference>
<sequence length="191" mass="20455">MNGDEKMAAGIGTIISIFLAGMLAKGHVVWSGSWTTVAWIVGLLVAAGLALLTAGSIGRTARHRTVVRIDAGTWTDAARHEAGHLAAMKAFGGQDLRARIYPDGSGWASCAMPPNTAPEHDVAVDYAGGYAEGSWHACKGDLAQAEEVLSRVGWFHRDGVERRARAAAQRAVAGGRTNRYRTRLERTGRYR</sequence>
<reference evidence="2 3" key="1">
    <citation type="submission" date="2016-09" db="EMBL/GenBank/DDBJ databases">
        <title>Pseudonocardia autotrophica DSM535, a candidate organism with high potential of specific P450 cytochromes.</title>
        <authorList>
            <person name="Grumaz C."/>
            <person name="Vainshtein Y."/>
            <person name="Kirstahler P."/>
            <person name="Sohn K."/>
        </authorList>
    </citation>
    <scope>NUCLEOTIDE SEQUENCE [LARGE SCALE GENOMIC DNA]</scope>
    <source>
        <strain evidence="2 3">DSM 535</strain>
    </source>
</reference>
<dbReference type="AlphaFoldDB" id="A0A1Y2MLC4"/>
<name>A0A1Y2MLC4_PSEAH</name>
<evidence type="ECO:0000313" key="3">
    <source>
        <dbReference type="Proteomes" id="UP000194360"/>
    </source>
</evidence>
<comment type="caution">
    <text evidence="2">The sequence shown here is derived from an EMBL/GenBank/DDBJ whole genome shotgun (WGS) entry which is preliminary data.</text>
</comment>
<keyword evidence="1" id="KW-0812">Transmembrane</keyword>
<proteinExistence type="predicted"/>
<accession>A0A1Y2MLC4</accession>
<organism evidence="2 3">
    <name type="scientific">Pseudonocardia autotrophica</name>
    <name type="common">Amycolata autotrophica</name>
    <name type="synonym">Nocardia autotrophica</name>
    <dbReference type="NCBI Taxonomy" id="2074"/>
    <lineage>
        <taxon>Bacteria</taxon>
        <taxon>Bacillati</taxon>
        <taxon>Actinomycetota</taxon>
        <taxon>Actinomycetes</taxon>
        <taxon>Pseudonocardiales</taxon>
        <taxon>Pseudonocardiaceae</taxon>
        <taxon>Pseudonocardia</taxon>
    </lineage>
</organism>
<dbReference type="Proteomes" id="UP000194360">
    <property type="component" value="Unassembled WGS sequence"/>
</dbReference>
<keyword evidence="1" id="KW-1133">Transmembrane helix</keyword>
<feature type="transmembrane region" description="Helical" evidence="1">
    <location>
        <begin position="7"/>
        <end position="24"/>
    </location>
</feature>
<evidence type="ECO:0000313" key="2">
    <source>
        <dbReference type="EMBL" id="OSY36096.1"/>
    </source>
</evidence>
<evidence type="ECO:0000256" key="1">
    <source>
        <dbReference type="SAM" id="Phobius"/>
    </source>
</evidence>
<dbReference type="RefSeq" id="WP_085915726.1">
    <property type="nucleotide sequence ID" value="NZ_AP018920.1"/>
</dbReference>
<gene>
    <name evidence="2" type="ORF">BG845_05611</name>
</gene>
<feature type="transmembrane region" description="Helical" evidence="1">
    <location>
        <begin position="36"/>
        <end position="58"/>
    </location>
</feature>